<reference evidence="1" key="1">
    <citation type="journal article" date="2018" name="Vet. Microbiol.">
        <title>Characterization of plasmids harboring blaCTX-M genes in Escherichia coli from French pigs.</title>
        <authorList>
            <person name="Lucas P."/>
            <person name="Jouy E."/>
            <person name="Le Devendec L."/>
            <person name="de Boisseson C."/>
            <person name="Perrin-Guyomard A."/>
            <person name="Jove T."/>
            <person name="Blanchard Y."/>
            <person name="Touzain F."/>
            <person name="Kempf I."/>
        </authorList>
    </citation>
    <scope>NUCLEOTIDE SEQUENCE</scope>
    <source>
        <strain evidence="1">17-346F</strain>
        <plasmid evidence="1">p17-346F</plasmid>
    </source>
</reference>
<organism evidence="1">
    <name type="scientific">Escherichia coli</name>
    <dbReference type="NCBI Taxonomy" id="562"/>
    <lineage>
        <taxon>Bacteria</taxon>
        <taxon>Pseudomonadati</taxon>
        <taxon>Pseudomonadota</taxon>
        <taxon>Gammaproteobacteria</taxon>
        <taxon>Enterobacterales</taxon>
        <taxon>Enterobacteriaceae</taxon>
        <taxon>Escherichia</taxon>
    </lineage>
</organism>
<geneLocation type="plasmid" evidence="1">
    <name>p17-346F</name>
</geneLocation>
<dbReference type="AlphaFoldDB" id="A0A3G4RPX2"/>
<dbReference type="Gene3D" id="3.30.1310.40">
    <property type="match status" value="1"/>
</dbReference>
<keyword evidence="1" id="KW-0614">Plasmid</keyword>
<name>A0A3G4RPX2_ECOLX</name>
<protein>
    <submittedName>
        <fullName evidence="1">Uncharacterized protein</fullName>
    </submittedName>
</protein>
<proteinExistence type="predicted"/>
<dbReference type="EMBL" id="MH846902">
    <property type="protein sequence ID" value="AYU67745.1"/>
    <property type="molecule type" value="Genomic_DNA"/>
</dbReference>
<gene>
    <name evidence="1" type="ORF">D0356_00208</name>
</gene>
<sequence>MPPNVRKFDVDVEQFHYLVVLDDYGNVLSVTRTAVRPYVGSEKLRLVLWIKSTIRPRKRYMRH</sequence>
<accession>A0A3G4RPX2</accession>
<evidence type="ECO:0000313" key="1">
    <source>
        <dbReference type="EMBL" id="AYU67745.1"/>
    </source>
</evidence>